<dbReference type="PANTHER" id="PTHR43751:SF3">
    <property type="entry name" value="SULFATASE N-TERMINAL DOMAIN-CONTAINING PROTEIN"/>
    <property type="match status" value="1"/>
</dbReference>
<dbReference type="Pfam" id="PF00884">
    <property type="entry name" value="Sulfatase"/>
    <property type="match status" value="1"/>
</dbReference>
<dbReference type="InterPro" id="IPR017850">
    <property type="entry name" value="Alkaline_phosphatase_core_sf"/>
</dbReference>
<dbReference type="InterPro" id="IPR000917">
    <property type="entry name" value="Sulfatase_N"/>
</dbReference>
<dbReference type="SUPFAM" id="SSF53649">
    <property type="entry name" value="Alkaline phosphatase-like"/>
    <property type="match status" value="1"/>
</dbReference>
<protein>
    <recommendedName>
        <fullName evidence="1">Sulfatase N-terminal domain-containing protein</fullName>
    </recommendedName>
</protein>
<accession>A0A7S2ETZ4</accession>
<dbReference type="Gene3D" id="3.40.720.10">
    <property type="entry name" value="Alkaline Phosphatase, subunit A"/>
    <property type="match status" value="1"/>
</dbReference>
<evidence type="ECO:0000259" key="1">
    <source>
        <dbReference type="Pfam" id="PF00884"/>
    </source>
</evidence>
<evidence type="ECO:0000313" key="2">
    <source>
        <dbReference type="EMBL" id="CAD9353970.1"/>
    </source>
</evidence>
<name>A0A7S2ETZ4_9STRA</name>
<reference evidence="2" key="1">
    <citation type="submission" date="2021-01" db="EMBL/GenBank/DDBJ databases">
        <authorList>
            <person name="Corre E."/>
            <person name="Pelletier E."/>
            <person name="Niang G."/>
            <person name="Scheremetjew M."/>
            <person name="Finn R."/>
            <person name="Kale V."/>
            <person name="Holt S."/>
            <person name="Cochrane G."/>
            <person name="Meng A."/>
            <person name="Brown T."/>
            <person name="Cohen L."/>
        </authorList>
    </citation>
    <scope>NUCLEOTIDE SEQUENCE</scope>
    <source>
        <strain evidence="2">Pop2</strain>
    </source>
</reference>
<organism evidence="2">
    <name type="scientific">Ditylum brightwellii</name>
    <dbReference type="NCBI Taxonomy" id="49249"/>
    <lineage>
        <taxon>Eukaryota</taxon>
        <taxon>Sar</taxon>
        <taxon>Stramenopiles</taxon>
        <taxon>Ochrophyta</taxon>
        <taxon>Bacillariophyta</taxon>
        <taxon>Mediophyceae</taxon>
        <taxon>Lithodesmiophycidae</taxon>
        <taxon>Lithodesmiales</taxon>
        <taxon>Lithodesmiaceae</taxon>
        <taxon>Ditylum</taxon>
    </lineage>
</organism>
<gene>
    <name evidence="2" type="ORF">DBRI1063_LOCUS23243</name>
</gene>
<dbReference type="EMBL" id="HBGN01036251">
    <property type="protein sequence ID" value="CAD9353970.1"/>
    <property type="molecule type" value="Transcribed_RNA"/>
</dbReference>
<dbReference type="AlphaFoldDB" id="A0A7S2ETZ4"/>
<dbReference type="PANTHER" id="PTHR43751">
    <property type="entry name" value="SULFATASE"/>
    <property type="match status" value="1"/>
</dbReference>
<sequence>MESMRGDFFPFDGTTEWAKRFIPDATTRNLAEEITPFYSKWVQQSNTFYVPHIKTAAGFTHKSLVNIFCSLHALPVKMTQEHTSRLYHKCLPDLLSSTGSYKNHRHFKPLTSDFNFQTELMANIGYTIDANSEDESDIEFYGEREFNQEHNWPASERKKYTANYLGYEDNVLVEPIAEWLDNRLKQKQEPFLMSYLSGVTHDPYDYPPENFWERKEFSKDKKVDGLLNAVAYTDVFLEKLVSMFKERNLMDSTLFVVMGDHGVNAKNRGYRIATYQQNYEESFNVGVSFHTENKQVAEQLKKLDRNALIQNAVWSSIDVVPTILDLLQFHDGKDAKGKDGLNGKNYNETITDGRSMLHPSGQRLSFSIPNPGDTVVFRDGAFLIIVPNKGTPIKLFDLERDPYQLSPIILNNKDIYPEGNMELYDWGKNALKFVRKVNNDLMEAHCSGRRCTDCALSKLLSLETLSQWDEYY</sequence>
<dbReference type="InterPro" id="IPR052701">
    <property type="entry name" value="GAG_Ulvan_Degrading_Sulfatases"/>
</dbReference>
<feature type="domain" description="Sulfatase N-terminal" evidence="1">
    <location>
        <begin position="33"/>
        <end position="328"/>
    </location>
</feature>
<proteinExistence type="predicted"/>